<comment type="caution">
    <text evidence="8">The sequence shown here is derived from an EMBL/GenBank/DDBJ whole genome shotgun (WGS) entry which is preliminary data.</text>
</comment>
<comment type="subcellular location">
    <subcellularLocation>
        <location evidence="1">Secreted</location>
    </subcellularLocation>
</comment>
<organism evidence="8 9">
    <name type="scientific">Exocentrus adspersus</name>
    <dbReference type="NCBI Taxonomy" id="1586481"/>
    <lineage>
        <taxon>Eukaryota</taxon>
        <taxon>Metazoa</taxon>
        <taxon>Ecdysozoa</taxon>
        <taxon>Arthropoda</taxon>
        <taxon>Hexapoda</taxon>
        <taxon>Insecta</taxon>
        <taxon>Pterygota</taxon>
        <taxon>Neoptera</taxon>
        <taxon>Endopterygota</taxon>
        <taxon>Coleoptera</taxon>
        <taxon>Polyphaga</taxon>
        <taxon>Cucujiformia</taxon>
        <taxon>Chrysomeloidea</taxon>
        <taxon>Cerambycidae</taxon>
        <taxon>Lamiinae</taxon>
        <taxon>Acanthocinini</taxon>
        <taxon>Exocentrus</taxon>
    </lineage>
</organism>
<feature type="non-terminal residue" evidence="8">
    <location>
        <position position="1"/>
    </location>
</feature>
<dbReference type="Proteomes" id="UP001159042">
    <property type="component" value="Unassembled WGS sequence"/>
</dbReference>
<evidence type="ECO:0000256" key="6">
    <source>
        <dbReference type="SAM" id="MobiDB-lite"/>
    </source>
</evidence>
<evidence type="ECO:0000256" key="2">
    <source>
        <dbReference type="ARBA" id="ARBA00010701"/>
    </source>
</evidence>
<dbReference type="AlphaFoldDB" id="A0AAV8VWD4"/>
<dbReference type="GO" id="GO:0052689">
    <property type="term" value="F:carboxylic ester hydrolase activity"/>
    <property type="evidence" value="ECO:0007669"/>
    <property type="project" value="InterPro"/>
</dbReference>
<gene>
    <name evidence="8" type="ORF">NQ315_013054</name>
</gene>
<reference evidence="8 9" key="1">
    <citation type="journal article" date="2023" name="Insect Mol. Biol.">
        <title>Genome sequencing provides insights into the evolution of gene families encoding plant cell wall-degrading enzymes in longhorned beetles.</title>
        <authorList>
            <person name="Shin N.R."/>
            <person name="Okamura Y."/>
            <person name="Kirsch R."/>
            <person name="Pauchet Y."/>
        </authorList>
    </citation>
    <scope>NUCLEOTIDE SEQUENCE [LARGE SCALE GENOMIC DNA]</scope>
    <source>
        <strain evidence="8">EAD_L_NR</strain>
    </source>
</reference>
<dbReference type="PRINTS" id="PR00821">
    <property type="entry name" value="TAGLIPASE"/>
</dbReference>
<name>A0AAV8VWD4_9CUCU</name>
<keyword evidence="4" id="KW-0479">Metal-binding</keyword>
<evidence type="ECO:0000256" key="4">
    <source>
        <dbReference type="PIRSR" id="PIRSR000865-2"/>
    </source>
</evidence>
<keyword evidence="9" id="KW-1185">Reference proteome</keyword>
<evidence type="ECO:0000256" key="3">
    <source>
        <dbReference type="ARBA" id="ARBA00022525"/>
    </source>
</evidence>
<sequence>TLNLILSEESFSKCFEELGCIETNSRWYDSKLRPVNLPPVDRHIIKTDFLLIKLNKSHSDNLLYNNMMAKYNSIVSAGYNNDSDIIILIHDFTANGYTGWVKHLAKVVLDKTPHKNIISVDWQRGAEPPYDQAISNARVVALEIILLLKELKEKADVDFSQVHVIGHGVGAHIAGYVGTTYNSIKKITGLDPSGPRFEGLPDLVKLNPTDAKYVEVLHTDAYDSRSQGAREAMGHSDFYVNNGLQQPDCPMNTTFPELISIERNSLNGGQISPGCNHKRAFKYFIEAVTGQDCVFLGIKCDSYEDFNDGKCTSCANSNGTCRTFGFTTYKNAVAKSSFFVNTAGHPPYCLYVYRVTVSLSPGSDTYFGYFDFILIDDRTHASQANLADANFVDREFHGGSKNTYVYYVQPPRLSKLKEAKVRWNEKKKIYCFIYCKQVINVDWVSFKFLGTGKNDEREEEKLCPMGDKTEVENGSYRTFVRCGSGNDTLSSLPYTTTTSRTSSSSQSSTNMTG</sequence>
<evidence type="ECO:0000259" key="7">
    <source>
        <dbReference type="Pfam" id="PF00151"/>
    </source>
</evidence>
<feature type="region of interest" description="Disordered" evidence="6">
    <location>
        <begin position="491"/>
        <end position="513"/>
    </location>
</feature>
<comment type="similarity">
    <text evidence="2 5">Belongs to the AB hydrolase superfamily. Lipase family.</text>
</comment>
<keyword evidence="3" id="KW-0964">Secreted</keyword>
<evidence type="ECO:0000313" key="8">
    <source>
        <dbReference type="EMBL" id="KAJ8918549.1"/>
    </source>
</evidence>
<dbReference type="PIRSF" id="PIRSF000865">
    <property type="entry name" value="Lipoprotein_lipase_LIPH"/>
    <property type="match status" value="1"/>
</dbReference>
<proteinExistence type="inferred from homology"/>
<dbReference type="GO" id="GO:0005615">
    <property type="term" value="C:extracellular space"/>
    <property type="evidence" value="ECO:0007669"/>
    <property type="project" value="TreeGrafter"/>
</dbReference>
<dbReference type="Pfam" id="PF00151">
    <property type="entry name" value="Lipase"/>
    <property type="match status" value="1"/>
</dbReference>
<dbReference type="GO" id="GO:0046872">
    <property type="term" value="F:metal ion binding"/>
    <property type="evidence" value="ECO:0007669"/>
    <property type="project" value="UniProtKB-KW"/>
</dbReference>
<dbReference type="InterPro" id="IPR029058">
    <property type="entry name" value="AB_hydrolase_fold"/>
</dbReference>
<evidence type="ECO:0000313" key="9">
    <source>
        <dbReference type="Proteomes" id="UP001159042"/>
    </source>
</evidence>
<feature type="domain" description="Lipase" evidence="7">
    <location>
        <begin position="13"/>
        <end position="348"/>
    </location>
</feature>
<dbReference type="GO" id="GO:0016042">
    <property type="term" value="P:lipid catabolic process"/>
    <property type="evidence" value="ECO:0007669"/>
    <property type="project" value="TreeGrafter"/>
</dbReference>
<dbReference type="PANTHER" id="PTHR11610">
    <property type="entry name" value="LIPASE"/>
    <property type="match status" value="1"/>
</dbReference>
<dbReference type="EMBL" id="JANEYG010000024">
    <property type="protein sequence ID" value="KAJ8918549.1"/>
    <property type="molecule type" value="Genomic_DNA"/>
</dbReference>
<protein>
    <recommendedName>
        <fullName evidence="7">Lipase domain-containing protein</fullName>
    </recommendedName>
</protein>
<evidence type="ECO:0000256" key="1">
    <source>
        <dbReference type="ARBA" id="ARBA00004613"/>
    </source>
</evidence>
<keyword evidence="4" id="KW-0106">Calcium</keyword>
<dbReference type="InterPro" id="IPR016272">
    <property type="entry name" value="Lipase_LIPH"/>
</dbReference>
<dbReference type="InterPro" id="IPR013818">
    <property type="entry name" value="Lipase"/>
</dbReference>
<accession>A0AAV8VWD4</accession>
<dbReference type="InterPro" id="IPR000734">
    <property type="entry name" value="TAG_lipase"/>
</dbReference>
<feature type="binding site" evidence="4">
    <location>
        <position position="210"/>
    </location>
    <ligand>
        <name>Ca(2+)</name>
        <dbReference type="ChEBI" id="CHEBI:29108"/>
    </ligand>
</feature>
<dbReference type="SUPFAM" id="SSF53474">
    <property type="entry name" value="alpha/beta-Hydrolases"/>
    <property type="match status" value="1"/>
</dbReference>
<evidence type="ECO:0000256" key="5">
    <source>
        <dbReference type="RuleBase" id="RU004262"/>
    </source>
</evidence>
<dbReference type="GO" id="GO:0016298">
    <property type="term" value="F:lipase activity"/>
    <property type="evidence" value="ECO:0007669"/>
    <property type="project" value="InterPro"/>
</dbReference>
<dbReference type="Gene3D" id="3.40.50.1820">
    <property type="entry name" value="alpha/beta hydrolase"/>
    <property type="match status" value="1"/>
</dbReference>